<dbReference type="Pfam" id="PF00015">
    <property type="entry name" value="MCPsignal"/>
    <property type="match status" value="1"/>
</dbReference>
<dbReference type="AlphaFoldDB" id="A0A679KIV7"/>
<dbReference type="GO" id="GO:0006935">
    <property type="term" value="P:chemotaxis"/>
    <property type="evidence" value="ECO:0007669"/>
    <property type="project" value="UniProtKB-KW"/>
</dbReference>
<dbReference type="PANTHER" id="PTHR43531">
    <property type="entry name" value="PROTEIN ICFG"/>
    <property type="match status" value="1"/>
</dbReference>
<dbReference type="PRINTS" id="PR00260">
    <property type="entry name" value="CHEMTRNSDUCR"/>
</dbReference>
<feature type="domain" description="Methyl-accepting transducer" evidence="5">
    <location>
        <begin position="45"/>
        <end position="96"/>
    </location>
</feature>
<reference evidence="7" key="3">
    <citation type="submission" date="2021-08" db="EMBL/GenBank/DDBJ databases">
        <authorList>
            <person name="Tani A."/>
            <person name="Ola A."/>
            <person name="Ogura Y."/>
            <person name="Katsura K."/>
            <person name="Hayashi T."/>
        </authorList>
    </citation>
    <scope>NUCLEOTIDE SEQUENCE</scope>
    <source>
        <strain evidence="7">DSM 21893</strain>
    </source>
</reference>
<dbReference type="SUPFAM" id="SSF58104">
    <property type="entry name" value="Methyl-accepting chemotaxis protein (MCP) signaling domain"/>
    <property type="match status" value="1"/>
</dbReference>
<evidence type="ECO:0000256" key="4">
    <source>
        <dbReference type="SAM" id="MobiDB-lite"/>
    </source>
</evidence>
<reference evidence="7" key="1">
    <citation type="journal article" date="2016" name="Front. Microbiol.">
        <title>Genome Sequence of the Piezophilic, Mesophilic Sulfate-Reducing Bacterium Desulfovibrio indicus J2T.</title>
        <authorList>
            <person name="Cao J."/>
            <person name="Maignien L."/>
            <person name="Shao Z."/>
            <person name="Alain K."/>
            <person name="Jebbar M."/>
        </authorList>
    </citation>
    <scope>NUCLEOTIDE SEQUENCE</scope>
    <source>
        <strain evidence="7">DSM 21893</strain>
    </source>
</reference>
<keyword evidence="8" id="KW-1185">Reference proteome</keyword>
<dbReference type="Proteomes" id="UP001055307">
    <property type="component" value="Unassembled WGS sequence"/>
</dbReference>
<sequence length="367" mass="39901">MGDVVFMRDDRAGSPDSETGDSSLRGVAAEIAELKRISSDKSRRIQGITAQVKILALNALIEAARAGEMGRGFAVVAQEVRAIGAEVETVAKALEAELCGRIVSVQSQVERLSERSQNTRLIDLALNAVELIDRNLYERTCDVRWWATDRDLVECAAYPTPERAAHATERLAVILGAYTVYLDLWLCGLDGRVIAHGRPDRFGDIVGRDVSGEPWFRKAAGLPDGDAYVAAEVAPQPGLGGAQVATFCAGIREGGRSEGRPIGILAIHFDWEPQARSIVDGVRIDPADRERTRVLLVDAQGLVLASSGRRSLLQEILPFRPGERRSGADSAGAVTAFHRTPGYETYAGLGWYGVIVQQPEEWRTLTR</sequence>
<organism evidence="6">
    <name type="scientific">Methylobacterium bullatum</name>
    <dbReference type="NCBI Taxonomy" id="570505"/>
    <lineage>
        <taxon>Bacteria</taxon>
        <taxon>Pseudomonadati</taxon>
        <taxon>Pseudomonadota</taxon>
        <taxon>Alphaproteobacteria</taxon>
        <taxon>Hyphomicrobiales</taxon>
        <taxon>Methylobacteriaceae</taxon>
        <taxon>Methylobacterium</taxon>
    </lineage>
</organism>
<evidence type="ECO:0000313" key="8">
    <source>
        <dbReference type="Proteomes" id="UP001055307"/>
    </source>
</evidence>
<evidence type="ECO:0000313" key="6">
    <source>
        <dbReference type="EMBL" id="CAA2145296.1"/>
    </source>
</evidence>
<evidence type="ECO:0000313" key="7">
    <source>
        <dbReference type="EMBL" id="GJD40676.1"/>
    </source>
</evidence>
<feature type="region of interest" description="Disordered" evidence="4">
    <location>
        <begin position="1"/>
        <end position="22"/>
    </location>
</feature>
<dbReference type="GO" id="GO:0005886">
    <property type="term" value="C:plasma membrane"/>
    <property type="evidence" value="ECO:0007669"/>
    <property type="project" value="TreeGrafter"/>
</dbReference>
<dbReference type="Gene3D" id="3.30.450.20">
    <property type="entry name" value="PAS domain"/>
    <property type="match status" value="1"/>
</dbReference>
<name>A0A679KIV7_9HYPH</name>
<dbReference type="InterPro" id="IPR004090">
    <property type="entry name" value="Chemotax_Me-accpt_rcpt"/>
</dbReference>
<dbReference type="EMBL" id="BPQF01000015">
    <property type="protein sequence ID" value="GJD40676.1"/>
    <property type="molecule type" value="Genomic_DNA"/>
</dbReference>
<evidence type="ECO:0000256" key="1">
    <source>
        <dbReference type="ARBA" id="ARBA00022500"/>
    </source>
</evidence>
<dbReference type="PROSITE" id="PS50111">
    <property type="entry name" value="CHEMOTAXIS_TRANSDUC_2"/>
    <property type="match status" value="1"/>
</dbReference>
<keyword evidence="3" id="KW-0807">Transducer</keyword>
<dbReference type="EMBL" id="LR743511">
    <property type="protein sequence ID" value="CAA2145296.1"/>
    <property type="molecule type" value="Genomic_DNA"/>
</dbReference>
<dbReference type="GO" id="GO:0007165">
    <property type="term" value="P:signal transduction"/>
    <property type="evidence" value="ECO:0007669"/>
    <property type="project" value="UniProtKB-KW"/>
</dbReference>
<proteinExistence type="inferred from homology"/>
<dbReference type="GO" id="GO:0004888">
    <property type="term" value="F:transmembrane signaling receptor activity"/>
    <property type="evidence" value="ECO:0007669"/>
    <property type="project" value="InterPro"/>
</dbReference>
<dbReference type="InterPro" id="IPR051310">
    <property type="entry name" value="MCP_chemotaxis"/>
</dbReference>
<dbReference type="RefSeq" id="WP_082473148.1">
    <property type="nucleotide sequence ID" value="NZ_BPQF01000015.1"/>
</dbReference>
<gene>
    <name evidence="6" type="primary">mcp4_12</name>
    <name evidence="6" type="ORF">MBLL_04417</name>
    <name evidence="7" type="ORF">OICFNHDK_3149</name>
</gene>
<comment type="similarity">
    <text evidence="2">Belongs to the methyl-accepting chemotaxis (MCP) protein family.</text>
</comment>
<feature type="compositionally biased region" description="Basic and acidic residues" evidence="4">
    <location>
        <begin position="1"/>
        <end position="13"/>
    </location>
</feature>
<dbReference type="PANTHER" id="PTHR43531:SF11">
    <property type="entry name" value="METHYL-ACCEPTING CHEMOTAXIS PROTEIN 3"/>
    <property type="match status" value="1"/>
</dbReference>
<dbReference type="Gene3D" id="1.10.287.950">
    <property type="entry name" value="Methyl-accepting chemotaxis protein"/>
    <property type="match status" value="1"/>
</dbReference>
<accession>A0A679KIV7</accession>
<protein>
    <submittedName>
        <fullName evidence="6">Methyl-accepting chemotaxis protein 4</fullName>
    </submittedName>
</protein>
<keyword evidence="1" id="KW-0145">Chemotaxis</keyword>
<reference evidence="6" key="2">
    <citation type="submission" date="2019-12" db="EMBL/GenBank/DDBJ databases">
        <authorList>
            <person name="Cremers G."/>
        </authorList>
    </citation>
    <scope>NUCLEOTIDE SEQUENCE</scope>
    <source>
        <strain evidence="6">Mbul2</strain>
    </source>
</reference>
<evidence type="ECO:0000256" key="3">
    <source>
        <dbReference type="PROSITE-ProRule" id="PRU00284"/>
    </source>
</evidence>
<dbReference type="InterPro" id="IPR004089">
    <property type="entry name" value="MCPsignal_dom"/>
</dbReference>
<evidence type="ECO:0000259" key="5">
    <source>
        <dbReference type="PROSITE" id="PS50111"/>
    </source>
</evidence>
<evidence type="ECO:0000256" key="2">
    <source>
        <dbReference type="ARBA" id="ARBA00029447"/>
    </source>
</evidence>